<gene>
    <name evidence="3" type="ORF">US52_C0038G0005</name>
</gene>
<evidence type="ECO:0000313" key="4">
    <source>
        <dbReference type="Proteomes" id="UP000034852"/>
    </source>
</evidence>
<dbReference type="PANTHER" id="PTHR13947">
    <property type="entry name" value="GNAT FAMILY N-ACETYLTRANSFERASE"/>
    <property type="match status" value="1"/>
</dbReference>
<dbReference type="InterPro" id="IPR016181">
    <property type="entry name" value="Acyl_CoA_acyltransferase"/>
</dbReference>
<organism evidence="3 4">
    <name type="scientific">candidate division WS6 bacterium GW2011_GWA2_37_6</name>
    <dbReference type="NCBI Taxonomy" id="1619087"/>
    <lineage>
        <taxon>Bacteria</taxon>
        <taxon>Candidatus Dojkabacteria</taxon>
    </lineage>
</organism>
<dbReference type="InterPro" id="IPR000182">
    <property type="entry name" value="GNAT_dom"/>
</dbReference>
<protein>
    <submittedName>
        <fullName evidence="3">GCN5-related N-acetyltransferase</fullName>
    </submittedName>
</protein>
<dbReference type="PANTHER" id="PTHR13947:SF37">
    <property type="entry name" value="LD18367P"/>
    <property type="match status" value="1"/>
</dbReference>
<evidence type="ECO:0000259" key="2">
    <source>
        <dbReference type="PROSITE" id="PS51186"/>
    </source>
</evidence>
<sequence length="153" mass="17603">MYKIRTYKETDYLDIEMNLKEAGLFNEVWDSKKNLAGIIKNFPEGIIVATDGKESAENDKNDKKSEEVIGSAFIIPHGAKVAYLFRLTVKAEYRSKGVGSALIEYAEKMLKEKGFKEVGIYVNAMNKNLKAYYTKRNFTTTDRPWVYMFKELS</sequence>
<dbReference type="CDD" id="cd04301">
    <property type="entry name" value="NAT_SF"/>
    <property type="match status" value="1"/>
</dbReference>
<feature type="domain" description="N-acetyltransferase" evidence="2">
    <location>
        <begin position="2"/>
        <end position="153"/>
    </location>
</feature>
<dbReference type="SUPFAM" id="SSF55729">
    <property type="entry name" value="Acyl-CoA N-acyltransferases (Nat)"/>
    <property type="match status" value="1"/>
</dbReference>
<dbReference type="EMBL" id="LBTH01000038">
    <property type="protein sequence ID" value="KKQ35035.1"/>
    <property type="molecule type" value="Genomic_DNA"/>
</dbReference>
<evidence type="ECO:0000313" key="3">
    <source>
        <dbReference type="EMBL" id="KKQ35035.1"/>
    </source>
</evidence>
<dbReference type="Proteomes" id="UP000034852">
    <property type="component" value="Unassembled WGS sequence"/>
</dbReference>
<dbReference type="InterPro" id="IPR050769">
    <property type="entry name" value="NAT_camello-type"/>
</dbReference>
<dbReference type="GO" id="GO:0008080">
    <property type="term" value="F:N-acetyltransferase activity"/>
    <property type="evidence" value="ECO:0007669"/>
    <property type="project" value="InterPro"/>
</dbReference>
<evidence type="ECO:0000256" key="1">
    <source>
        <dbReference type="ARBA" id="ARBA00022679"/>
    </source>
</evidence>
<dbReference type="AlphaFoldDB" id="A0A0G0H912"/>
<dbReference type="Gene3D" id="3.40.630.30">
    <property type="match status" value="1"/>
</dbReference>
<name>A0A0G0H912_9BACT</name>
<proteinExistence type="predicted"/>
<dbReference type="Pfam" id="PF00583">
    <property type="entry name" value="Acetyltransf_1"/>
    <property type="match status" value="1"/>
</dbReference>
<accession>A0A0G0H912</accession>
<dbReference type="PROSITE" id="PS51186">
    <property type="entry name" value="GNAT"/>
    <property type="match status" value="1"/>
</dbReference>
<keyword evidence="1 3" id="KW-0808">Transferase</keyword>
<reference evidence="3 4" key="1">
    <citation type="journal article" date="2015" name="Nature">
        <title>rRNA introns, odd ribosomes, and small enigmatic genomes across a large radiation of phyla.</title>
        <authorList>
            <person name="Brown C.T."/>
            <person name="Hug L.A."/>
            <person name="Thomas B.C."/>
            <person name="Sharon I."/>
            <person name="Castelle C.J."/>
            <person name="Singh A."/>
            <person name="Wilkins M.J."/>
            <person name="Williams K.H."/>
            <person name="Banfield J.F."/>
        </authorList>
    </citation>
    <scope>NUCLEOTIDE SEQUENCE [LARGE SCALE GENOMIC DNA]</scope>
</reference>
<comment type="caution">
    <text evidence="3">The sequence shown here is derived from an EMBL/GenBank/DDBJ whole genome shotgun (WGS) entry which is preliminary data.</text>
</comment>